<dbReference type="PANTHER" id="PTHR31948:SF72">
    <property type="entry name" value="ZINC-FINGER HOMEODOMAIN PROTEIN 10"/>
    <property type="match status" value="1"/>
</dbReference>
<keyword evidence="1" id="KW-0238">DNA-binding</keyword>
<dbReference type="GO" id="GO:0005634">
    <property type="term" value="C:nucleus"/>
    <property type="evidence" value="ECO:0007669"/>
    <property type="project" value="TreeGrafter"/>
</dbReference>
<keyword evidence="1" id="KW-0862">Zinc</keyword>
<dbReference type="GO" id="GO:0003700">
    <property type="term" value="F:DNA-binding transcription factor activity"/>
    <property type="evidence" value="ECO:0007669"/>
    <property type="project" value="TreeGrafter"/>
</dbReference>
<dbReference type="GO" id="GO:0000976">
    <property type="term" value="F:transcription cis-regulatory region binding"/>
    <property type="evidence" value="ECO:0007669"/>
    <property type="project" value="TreeGrafter"/>
</dbReference>
<keyword evidence="1" id="KW-0479">Metal-binding</keyword>
<dbReference type="PANTHER" id="PTHR31948">
    <property type="entry name" value="ZINC-FINGER HOMEODOMAIN PROTEIN 2"/>
    <property type="match status" value="1"/>
</dbReference>
<evidence type="ECO:0000313" key="1">
    <source>
        <dbReference type="EMBL" id="GFP79136.1"/>
    </source>
</evidence>
<evidence type="ECO:0000313" key="2">
    <source>
        <dbReference type="Proteomes" id="UP000653305"/>
    </source>
</evidence>
<dbReference type="InterPro" id="IPR006455">
    <property type="entry name" value="Homeodomain_ZF_HD"/>
</dbReference>
<dbReference type="InterPro" id="IPR009057">
    <property type="entry name" value="Homeodomain-like_sf"/>
</dbReference>
<reference evidence="1" key="1">
    <citation type="submission" date="2020-07" db="EMBL/GenBank/DDBJ databases">
        <title>Ethylene signaling mediates host invasion by parasitic plants.</title>
        <authorList>
            <person name="Yoshida S."/>
        </authorList>
    </citation>
    <scope>NUCLEOTIDE SEQUENCE</scope>
    <source>
        <strain evidence="1">Okayama</strain>
    </source>
</reference>
<dbReference type="EMBL" id="BMAC01000005">
    <property type="protein sequence ID" value="GFP79136.1"/>
    <property type="molecule type" value="Genomic_DNA"/>
</dbReference>
<gene>
    <name evidence="1" type="ORF">PHJA_000057100</name>
</gene>
<dbReference type="OrthoDB" id="1921929at2759"/>
<dbReference type="SUPFAM" id="SSF46689">
    <property type="entry name" value="Homeodomain-like"/>
    <property type="match status" value="1"/>
</dbReference>
<keyword evidence="2" id="KW-1185">Reference proteome</keyword>
<protein>
    <submittedName>
        <fullName evidence="1">Zinc-finger homeodomain protein 1</fullName>
    </submittedName>
</protein>
<dbReference type="Proteomes" id="UP000653305">
    <property type="component" value="Unassembled WGS sequence"/>
</dbReference>
<dbReference type="NCBIfam" id="TIGR01565">
    <property type="entry name" value="homeo_ZF_HD"/>
    <property type="match status" value="1"/>
</dbReference>
<accession>A0A830AYD8</accession>
<dbReference type="GO" id="GO:0050793">
    <property type="term" value="P:regulation of developmental process"/>
    <property type="evidence" value="ECO:0007669"/>
    <property type="project" value="TreeGrafter"/>
</dbReference>
<keyword evidence="1" id="KW-0371">Homeobox</keyword>
<proteinExistence type="predicted"/>
<sequence length="60" mass="7152">MLKFLNKVGWKMQKRDEDVINKFCNEIGVYRGFFKVWMHNNKNTFGKKDNPPLDGEETTN</sequence>
<dbReference type="GO" id="GO:0008270">
    <property type="term" value="F:zinc ion binding"/>
    <property type="evidence" value="ECO:0007669"/>
    <property type="project" value="UniProtKB-KW"/>
</dbReference>
<organism evidence="1 2">
    <name type="scientific">Phtheirospermum japonicum</name>
    <dbReference type="NCBI Taxonomy" id="374723"/>
    <lineage>
        <taxon>Eukaryota</taxon>
        <taxon>Viridiplantae</taxon>
        <taxon>Streptophyta</taxon>
        <taxon>Embryophyta</taxon>
        <taxon>Tracheophyta</taxon>
        <taxon>Spermatophyta</taxon>
        <taxon>Magnoliopsida</taxon>
        <taxon>eudicotyledons</taxon>
        <taxon>Gunneridae</taxon>
        <taxon>Pentapetalae</taxon>
        <taxon>asterids</taxon>
        <taxon>lamiids</taxon>
        <taxon>Lamiales</taxon>
        <taxon>Orobanchaceae</taxon>
        <taxon>Orobanchaceae incertae sedis</taxon>
        <taxon>Phtheirospermum</taxon>
    </lineage>
</organism>
<comment type="caution">
    <text evidence="1">The sequence shown here is derived from an EMBL/GenBank/DDBJ whole genome shotgun (WGS) entry which is preliminary data.</text>
</comment>
<keyword evidence="1" id="KW-0863">Zinc-finger</keyword>
<dbReference type="AlphaFoldDB" id="A0A830AYD8"/>
<name>A0A830AYD8_9LAMI</name>
<dbReference type="Gene3D" id="1.10.10.60">
    <property type="entry name" value="Homeodomain-like"/>
    <property type="match status" value="1"/>
</dbReference>